<dbReference type="EMBL" id="FOVE01000004">
    <property type="protein sequence ID" value="SFN17760.1"/>
    <property type="molecule type" value="Genomic_DNA"/>
</dbReference>
<reference evidence="14" key="1">
    <citation type="submission" date="2016-10" db="EMBL/GenBank/DDBJ databases">
        <authorList>
            <person name="Varghese N."/>
            <person name="Submissions S."/>
        </authorList>
    </citation>
    <scope>NUCLEOTIDE SEQUENCE [LARGE SCALE GENOMIC DNA]</scope>
    <source>
        <strain evidence="14">DSM 6150</strain>
    </source>
</reference>
<dbReference type="Pfam" id="PF13609">
    <property type="entry name" value="Porin_4"/>
    <property type="match status" value="1"/>
</dbReference>
<dbReference type="OrthoDB" id="5289162at2"/>
<evidence type="ECO:0000313" key="13">
    <source>
        <dbReference type="EMBL" id="SFN17760.1"/>
    </source>
</evidence>
<evidence type="ECO:0000256" key="1">
    <source>
        <dbReference type="ARBA" id="ARBA00004571"/>
    </source>
</evidence>
<keyword evidence="7" id="KW-0406">Ion transport</keyword>
<dbReference type="InterPro" id="IPR001702">
    <property type="entry name" value="Porin_Gram-ve"/>
</dbReference>
<organism evidence="13 14">
    <name type="scientific">Formivibrio citricus</name>
    <dbReference type="NCBI Taxonomy" id="83765"/>
    <lineage>
        <taxon>Bacteria</taxon>
        <taxon>Pseudomonadati</taxon>
        <taxon>Pseudomonadota</taxon>
        <taxon>Betaproteobacteria</taxon>
        <taxon>Neisseriales</taxon>
        <taxon>Chitinibacteraceae</taxon>
        <taxon>Formivibrio</taxon>
    </lineage>
</organism>
<dbReference type="InterPro" id="IPR033900">
    <property type="entry name" value="Gram_neg_porin_domain"/>
</dbReference>
<evidence type="ECO:0000256" key="8">
    <source>
        <dbReference type="ARBA" id="ARBA00023114"/>
    </source>
</evidence>
<protein>
    <submittedName>
        <fullName evidence="13">Outer membrane protein (Porin)</fullName>
    </submittedName>
</protein>
<dbReference type="PANTHER" id="PTHR34501">
    <property type="entry name" value="PROTEIN YDDL-RELATED"/>
    <property type="match status" value="1"/>
</dbReference>
<keyword evidence="6 11" id="KW-0732">Signal</keyword>
<evidence type="ECO:0000256" key="2">
    <source>
        <dbReference type="ARBA" id="ARBA00011233"/>
    </source>
</evidence>
<evidence type="ECO:0000313" key="14">
    <source>
        <dbReference type="Proteomes" id="UP000242869"/>
    </source>
</evidence>
<feature type="domain" description="Porin" evidence="12">
    <location>
        <begin position="6"/>
        <end position="325"/>
    </location>
</feature>
<dbReference type="SUPFAM" id="SSF56935">
    <property type="entry name" value="Porins"/>
    <property type="match status" value="1"/>
</dbReference>
<dbReference type="AlphaFoldDB" id="A0A1I4WXC2"/>
<accession>A0A1I4WXC2</accession>
<dbReference type="GO" id="GO:0015288">
    <property type="term" value="F:porin activity"/>
    <property type="evidence" value="ECO:0007669"/>
    <property type="project" value="UniProtKB-KW"/>
</dbReference>
<dbReference type="Proteomes" id="UP000242869">
    <property type="component" value="Unassembled WGS sequence"/>
</dbReference>
<dbReference type="RefSeq" id="WP_091191588.1">
    <property type="nucleotide sequence ID" value="NZ_FOVE01000004.1"/>
</dbReference>
<feature type="chain" id="PRO_5017209764" evidence="11">
    <location>
        <begin position="21"/>
        <end position="355"/>
    </location>
</feature>
<comment type="subunit">
    <text evidence="2">Homotrimer.</text>
</comment>
<gene>
    <name evidence="13" type="ORF">SAMN05660284_00761</name>
</gene>
<dbReference type="GO" id="GO:0046930">
    <property type="term" value="C:pore complex"/>
    <property type="evidence" value="ECO:0007669"/>
    <property type="project" value="UniProtKB-KW"/>
</dbReference>
<sequence length="355" mass="37896">MKKIIALAVASAFVAPAVMAEAVIYGSLRPHVEYSKITDNSTNDLTKTRLVDDVSRIGFKGTDKLDNGLQLFWQVENRIHIGAPNSTSGFNSRDSFVGVRGNFGEVSVGKISDLTDDFVGILPGLDYWNGANASAYIFATHGDTARLPNAALYSSPVFFGGLQAKALYDFGKKTTTANYQGYQGELTYSTKLFKVGGVYKQNNDTANNGDSGTATLGAENYYKSYILGANITPVDGFDISVMWDRKKTRTAGVEARQDAWAVGASYLTGKHGIGVQYAKMGDIKNGSGTSSSDTGAYALVAQYKYSLSKQTTAIAAIGRTRNDNNAAFSMHSDSLATIGNGAKITTISAGVRTDF</sequence>
<keyword evidence="10" id="KW-0998">Cell outer membrane</keyword>
<keyword evidence="8" id="KW-0626">Porin</keyword>
<dbReference type="GO" id="GO:0034220">
    <property type="term" value="P:monoatomic ion transmembrane transport"/>
    <property type="evidence" value="ECO:0007669"/>
    <property type="project" value="InterPro"/>
</dbReference>
<evidence type="ECO:0000256" key="9">
    <source>
        <dbReference type="ARBA" id="ARBA00023136"/>
    </source>
</evidence>
<keyword evidence="9" id="KW-0472">Membrane</keyword>
<name>A0A1I4WXC2_9NEIS</name>
<dbReference type="Gene3D" id="2.40.160.10">
    <property type="entry name" value="Porin"/>
    <property type="match status" value="1"/>
</dbReference>
<evidence type="ECO:0000259" key="12">
    <source>
        <dbReference type="Pfam" id="PF13609"/>
    </source>
</evidence>
<evidence type="ECO:0000256" key="6">
    <source>
        <dbReference type="ARBA" id="ARBA00022729"/>
    </source>
</evidence>
<evidence type="ECO:0000256" key="3">
    <source>
        <dbReference type="ARBA" id="ARBA00022448"/>
    </source>
</evidence>
<dbReference type="InterPro" id="IPR023614">
    <property type="entry name" value="Porin_dom_sf"/>
</dbReference>
<keyword evidence="3" id="KW-0813">Transport</keyword>
<keyword evidence="5" id="KW-0812">Transmembrane</keyword>
<comment type="subcellular location">
    <subcellularLocation>
        <location evidence="1">Cell outer membrane</location>
        <topology evidence="1">Multi-pass membrane protein</topology>
    </subcellularLocation>
</comment>
<dbReference type="GO" id="GO:0009279">
    <property type="term" value="C:cell outer membrane"/>
    <property type="evidence" value="ECO:0007669"/>
    <property type="project" value="UniProtKB-SubCell"/>
</dbReference>
<dbReference type="InterPro" id="IPR050298">
    <property type="entry name" value="Gram-neg_bact_OMP"/>
</dbReference>
<dbReference type="STRING" id="83765.SAMN05660284_00761"/>
<dbReference type="PRINTS" id="PR00184">
    <property type="entry name" value="NEISSPPORIN"/>
</dbReference>
<evidence type="ECO:0000256" key="4">
    <source>
        <dbReference type="ARBA" id="ARBA00022452"/>
    </source>
</evidence>
<keyword evidence="4" id="KW-1134">Transmembrane beta strand</keyword>
<evidence type="ECO:0000256" key="10">
    <source>
        <dbReference type="ARBA" id="ARBA00023237"/>
    </source>
</evidence>
<evidence type="ECO:0000256" key="5">
    <source>
        <dbReference type="ARBA" id="ARBA00022692"/>
    </source>
</evidence>
<keyword evidence="14" id="KW-1185">Reference proteome</keyword>
<feature type="signal peptide" evidence="11">
    <location>
        <begin position="1"/>
        <end position="20"/>
    </location>
</feature>
<dbReference type="CDD" id="cd00342">
    <property type="entry name" value="gram_neg_porins"/>
    <property type="match status" value="1"/>
</dbReference>
<evidence type="ECO:0000256" key="11">
    <source>
        <dbReference type="SAM" id="SignalP"/>
    </source>
</evidence>
<dbReference type="InterPro" id="IPR002299">
    <property type="entry name" value="Porin_Neis"/>
</dbReference>
<dbReference type="PRINTS" id="PR00182">
    <property type="entry name" value="ECOLNEIPORIN"/>
</dbReference>
<evidence type="ECO:0000256" key="7">
    <source>
        <dbReference type="ARBA" id="ARBA00023065"/>
    </source>
</evidence>
<proteinExistence type="predicted"/>
<dbReference type="PANTHER" id="PTHR34501:SF9">
    <property type="entry name" value="MAJOR OUTER MEMBRANE PROTEIN P.IA"/>
    <property type="match status" value="1"/>
</dbReference>